<protein>
    <submittedName>
        <fullName evidence="6">Conjugal transfer protein TraR</fullName>
    </submittedName>
</protein>
<evidence type="ECO:0000256" key="1">
    <source>
        <dbReference type="ARBA" id="ARBA00022723"/>
    </source>
</evidence>
<evidence type="ECO:0000256" key="4">
    <source>
        <dbReference type="PROSITE-ProRule" id="PRU00510"/>
    </source>
</evidence>
<dbReference type="PROSITE" id="PS51128">
    <property type="entry name" value="ZF_DKSA_2"/>
    <property type="match status" value="1"/>
</dbReference>
<proteinExistence type="predicted"/>
<organism evidence="6 7">
    <name type="scientific">Pseudoalteromonas porphyrae</name>
    <dbReference type="NCBI Taxonomy" id="187330"/>
    <lineage>
        <taxon>Bacteria</taxon>
        <taxon>Pseudomonadati</taxon>
        <taxon>Pseudomonadota</taxon>
        <taxon>Gammaproteobacteria</taxon>
        <taxon>Alteromonadales</taxon>
        <taxon>Pseudoalteromonadaceae</taxon>
        <taxon>Pseudoalteromonas</taxon>
    </lineage>
</organism>
<dbReference type="Pfam" id="PF01258">
    <property type="entry name" value="zf-dskA_traR"/>
    <property type="match status" value="1"/>
</dbReference>
<keyword evidence="3" id="KW-0862">Zinc</keyword>
<gene>
    <name evidence="6" type="ORF">ADS77_14440</name>
</gene>
<keyword evidence="1" id="KW-0479">Metal-binding</keyword>
<keyword evidence="2" id="KW-0863">Zinc-finger</keyword>
<feature type="domain" description="Zinc finger DksA/TraR C4-type" evidence="5">
    <location>
        <begin position="81"/>
        <end position="113"/>
    </location>
</feature>
<evidence type="ECO:0000256" key="2">
    <source>
        <dbReference type="ARBA" id="ARBA00022771"/>
    </source>
</evidence>
<accession>A0A0N1MTI0</accession>
<feature type="zinc finger region" description="dksA C4-type" evidence="4">
    <location>
        <begin position="86"/>
        <end position="110"/>
    </location>
</feature>
<comment type="caution">
    <text evidence="6">The sequence shown here is derived from an EMBL/GenBank/DDBJ whole genome shotgun (WGS) entry which is preliminary data.</text>
</comment>
<evidence type="ECO:0000313" key="6">
    <source>
        <dbReference type="EMBL" id="KPH61556.1"/>
    </source>
</evidence>
<reference evidence="6 7" key="1">
    <citation type="submission" date="2015-08" db="EMBL/GenBank/DDBJ databases">
        <title>Draft Genome Sequence of Pseudoalteromonas porphyrae UCD-SED14.</title>
        <authorList>
            <person name="Coil D.A."/>
            <person name="Jospin G."/>
            <person name="Lee R.D."/>
            <person name="Eisen J.A."/>
        </authorList>
    </citation>
    <scope>NUCLEOTIDE SEQUENCE [LARGE SCALE GENOMIC DNA]</scope>
    <source>
        <strain evidence="6 7">UCD-SED14</strain>
    </source>
</reference>
<dbReference type="GO" id="GO:0008270">
    <property type="term" value="F:zinc ion binding"/>
    <property type="evidence" value="ECO:0007669"/>
    <property type="project" value="UniProtKB-KW"/>
</dbReference>
<keyword evidence="7" id="KW-1185">Reference proteome</keyword>
<dbReference type="Proteomes" id="UP000037848">
    <property type="component" value="Unassembled WGS sequence"/>
</dbReference>
<dbReference type="OrthoDB" id="6064855at2"/>
<evidence type="ECO:0000259" key="5">
    <source>
        <dbReference type="Pfam" id="PF01258"/>
    </source>
</evidence>
<dbReference type="PATRIC" id="fig|187330.3.peg.1315"/>
<dbReference type="EMBL" id="LHPH01000017">
    <property type="protein sequence ID" value="KPH61556.1"/>
    <property type="molecule type" value="Genomic_DNA"/>
</dbReference>
<dbReference type="InterPro" id="IPR000962">
    <property type="entry name" value="Znf_DskA_TraR"/>
</dbReference>
<name>A0A0N1MTI0_9GAMM</name>
<sequence>MINAQNHLLILNGELKKVRTSLLSALSNSSNLLHHSLVETLKQNNPEHWLELTDRQLGNEYRSLIIRLEQLEAAVCQVDIGQYGYCCDCEEKIDSQRLNADPTIQRCASCESKIKSN</sequence>
<dbReference type="RefSeq" id="WP_054205757.1">
    <property type="nucleotide sequence ID" value="NZ_LHPH01000017.1"/>
</dbReference>
<evidence type="ECO:0000313" key="7">
    <source>
        <dbReference type="Proteomes" id="UP000037848"/>
    </source>
</evidence>
<dbReference type="SUPFAM" id="SSF57716">
    <property type="entry name" value="Glucocorticoid receptor-like (DNA-binding domain)"/>
    <property type="match status" value="1"/>
</dbReference>
<dbReference type="STRING" id="187330.AMS58_14500"/>
<dbReference type="AlphaFoldDB" id="A0A0N1MTI0"/>
<evidence type="ECO:0000256" key="3">
    <source>
        <dbReference type="ARBA" id="ARBA00022833"/>
    </source>
</evidence>
<dbReference type="Gene3D" id="1.20.120.910">
    <property type="entry name" value="DksA, coiled-coil domain"/>
    <property type="match status" value="1"/>
</dbReference>